<name>A0A8H9GHD9_9MICO</name>
<evidence type="ECO:0000256" key="1">
    <source>
        <dbReference type="SAM" id="MobiDB-lite"/>
    </source>
</evidence>
<keyword evidence="4" id="KW-1185">Reference proteome</keyword>
<comment type="caution">
    <text evidence="3">The sequence shown here is derived from an EMBL/GenBank/DDBJ whole genome shotgun (WGS) entry which is preliminary data.</text>
</comment>
<evidence type="ECO:0000313" key="3">
    <source>
        <dbReference type="EMBL" id="GGM23191.1"/>
    </source>
</evidence>
<keyword evidence="2" id="KW-1133">Transmembrane helix</keyword>
<feature type="transmembrane region" description="Helical" evidence="2">
    <location>
        <begin position="85"/>
        <end position="110"/>
    </location>
</feature>
<organism evidence="3 4">
    <name type="scientific">Promicromonospora citrea</name>
    <dbReference type="NCBI Taxonomy" id="43677"/>
    <lineage>
        <taxon>Bacteria</taxon>
        <taxon>Bacillati</taxon>
        <taxon>Actinomycetota</taxon>
        <taxon>Actinomycetes</taxon>
        <taxon>Micrococcales</taxon>
        <taxon>Promicromonosporaceae</taxon>
        <taxon>Promicromonospora</taxon>
    </lineage>
</organism>
<dbReference type="AlphaFoldDB" id="A0A8H9GHD9"/>
<reference evidence="3" key="2">
    <citation type="submission" date="2020-09" db="EMBL/GenBank/DDBJ databases">
        <authorList>
            <person name="Sun Q."/>
            <person name="Ohkuma M."/>
        </authorList>
    </citation>
    <scope>NUCLEOTIDE SEQUENCE</scope>
    <source>
        <strain evidence="3">JCM 3051</strain>
    </source>
</reference>
<sequence>MWRAGAARHRRGMTSQHLPQNVSGPVPAPVPWGVVAGLAALCLLWPLTGLTGLLGTGAPRALVILGLTAAVWIGVVGLGRVPRPVLTLTLTGLAYGLLAHAVALLFPVLTGFGGPGGAGAPAWTLVLALAMDAGWGALAGLVAAGVQRLRGVRR</sequence>
<keyword evidence="2" id="KW-0472">Membrane</keyword>
<feature type="transmembrane region" description="Helical" evidence="2">
    <location>
        <begin position="58"/>
        <end position="78"/>
    </location>
</feature>
<reference evidence="3" key="1">
    <citation type="journal article" date="2014" name="Int. J. Syst. Evol. Microbiol.">
        <title>Complete genome sequence of Corynebacterium casei LMG S-19264T (=DSM 44701T), isolated from a smear-ripened cheese.</title>
        <authorList>
            <consortium name="US DOE Joint Genome Institute (JGI-PGF)"/>
            <person name="Walter F."/>
            <person name="Albersmeier A."/>
            <person name="Kalinowski J."/>
            <person name="Ruckert C."/>
        </authorList>
    </citation>
    <scope>NUCLEOTIDE SEQUENCE</scope>
    <source>
        <strain evidence="3">JCM 3051</strain>
    </source>
</reference>
<dbReference type="Proteomes" id="UP000655589">
    <property type="component" value="Unassembled WGS sequence"/>
</dbReference>
<feature type="compositionally biased region" description="Basic residues" evidence="1">
    <location>
        <begin position="1"/>
        <end position="12"/>
    </location>
</feature>
<dbReference type="EMBL" id="BMPT01000006">
    <property type="protein sequence ID" value="GGM23191.1"/>
    <property type="molecule type" value="Genomic_DNA"/>
</dbReference>
<gene>
    <name evidence="3" type="ORF">GCM10010102_18680</name>
</gene>
<accession>A0A8H9GHD9</accession>
<proteinExistence type="predicted"/>
<protein>
    <submittedName>
        <fullName evidence="3">Uncharacterized protein</fullName>
    </submittedName>
</protein>
<evidence type="ECO:0000256" key="2">
    <source>
        <dbReference type="SAM" id="Phobius"/>
    </source>
</evidence>
<keyword evidence="2" id="KW-0812">Transmembrane</keyword>
<evidence type="ECO:0000313" key="4">
    <source>
        <dbReference type="Proteomes" id="UP000655589"/>
    </source>
</evidence>
<feature type="transmembrane region" description="Helical" evidence="2">
    <location>
        <begin position="122"/>
        <end position="146"/>
    </location>
</feature>
<feature type="region of interest" description="Disordered" evidence="1">
    <location>
        <begin position="1"/>
        <end position="20"/>
    </location>
</feature>
<feature type="transmembrane region" description="Helical" evidence="2">
    <location>
        <begin position="21"/>
        <end position="46"/>
    </location>
</feature>